<organism evidence="1 2">
    <name type="scientific">Bradyrhizobium nanningense</name>
    <dbReference type="NCBI Taxonomy" id="1325118"/>
    <lineage>
        <taxon>Bacteria</taxon>
        <taxon>Pseudomonadati</taxon>
        <taxon>Pseudomonadota</taxon>
        <taxon>Alphaproteobacteria</taxon>
        <taxon>Hyphomicrobiales</taxon>
        <taxon>Nitrobacteraceae</taxon>
        <taxon>Bradyrhizobium</taxon>
    </lineage>
</organism>
<reference evidence="1 2" key="1">
    <citation type="submission" date="2015-04" db="EMBL/GenBank/DDBJ databases">
        <title>Comparative genomics of rhizobia nodulating Arachis hypogaea in China.</title>
        <authorList>
            <person name="Li Y."/>
        </authorList>
    </citation>
    <scope>NUCLEOTIDE SEQUENCE [LARGE SCALE GENOMIC DNA]</scope>
    <source>
        <strain evidence="1 2">CCBAU 51757</strain>
    </source>
</reference>
<accession>A0A4V1L1U8</accession>
<evidence type="ECO:0000313" key="1">
    <source>
        <dbReference type="EMBL" id="RXH26354.1"/>
    </source>
</evidence>
<sequence length="68" mass="7694">MALLALIEQDSMHSNAFSRFNVAPRDRHDDFADQTDDVGIGATRYSSRRGNAARHLCIYCRQPVVVRT</sequence>
<name>A0A4V1L1U8_9BRAD</name>
<proteinExistence type="predicted"/>
<keyword evidence="2" id="KW-1185">Reference proteome</keyword>
<gene>
    <name evidence="1" type="ORF">XH99_20685</name>
</gene>
<dbReference type="Proteomes" id="UP000289546">
    <property type="component" value="Unassembled WGS sequence"/>
</dbReference>
<protein>
    <submittedName>
        <fullName evidence="1">Uncharacterized protein</fullName>
    </submittedName>
</protein>
<comment type="caution">
    <text evidence="1">The sequence shown here is derived from an EMBL/GenBank/DDBJ whole genome shotgun (WGS) entry which is preliminary data.</text>
</comment>
<dbReference type="EMBL" id="LBJQ01000082">
    <property type="protein sequence ID" value="RXH26354.1"/>
    <property type="molecule type" value="Genomic_DNA"/>
</dbReference>
<dbReference type="AlphaFoldDB" id="A0A4V1L1U8"/>
<evidence type="ECO:0000313" key="2">
    <source>
        <dbReference type="Proteomes" id="UP000289546"/>
    </source>
</evidence>